<dbReference type="SUPFAM" id="SSF53756">
    <property type="entry name" value="UDP-Glycosyltransferase/glycogen phosphorylase"/>
    <property type="match status" value="1"/>
</dbReference>
<organism evidence="1 2">
    <name type="scientific">Rapidithrix thailandica</name>
    <dbReference type="NCBI Taxonomy" id="413964"/>
    <lineage>
        <taxon>Bacteria</taxon>
        <taxon>Pseudomonadati</taxon>
        <taxon>Bacteroidota</taxon>
        <taxon>Cytophagia</taxon>
        <taxon>Cytophagales</taxon>
        <taxon>Flammeovirgaceae</taxon>
        <taxon>Rapidithrix</taxon>
    </lineage>
</organism>
<evidence type="ECO:0000313" key="1">
    <source>
        <dbReference type="EMBL" id="MEN7546484.1"/>
    </source>
</evidence>
<dbReference type="RefSeq" id="WP_346819271.1">
    <property type="nucleotide sequence ID" value="NZ_JBDKWZ010000001.1"/>
</dbReference>
<protein>
    <submittedName>
        <fullName evidence="1">Glycosyltransferase family protein</fullName>
    </submittedName>
</protein>
<evidence type="ECO:0000313" key="2">
    <source>
        <dbReference type="Proteomes" id="UP001403385"/>
    </source>
</evidence>
<sequence length="361" mass="41293">MTKILYAIQGTGNGHLSRARDIIPLLQQKAEVDVLISGTQADVSLPYPVKYQLEGLSFIFGKKGGVDLQKTFQKSRIWQLMQEVRSLSLKEYDLVINDFEPVSAWAALLQGKKCIGLSHQSAVASKQAPKPSSPDFIGKLVLKYYAPAFKQYGFHFQKYTEQIFTPVIRQQVRELYPEDHGHYTVYLPAYSDERIEKYLSTFPNTRWEVFSKHNTREYFMGNIHMMPIDNDRFVRSMASSTGVLCGAGFETPAEALYLGKKLLAIPMKKQYEQQCNAAALEDMGIPIVPSLKKKYLPKIENWLVQEQRVEVHYPNQTEFILDEILTQHLPESRQALTFPKGITGFITRKLAEMHLTVGRHQ</sequence>
<proteinExistence type="predicted"/>
<name>A0AAW9S297_9BACT</name>
<dbReference type="AlphaFoldDB" id="A0AAW9S297"/>
<gene>
    <name evidence="1" type="ORF">AAG747_01105</name>
</gene>
<dbReference type="Gene3D" id="3.40.50.2000">
    <property type="entry name" value="Glycogen Phosphorylase B"/>
    <property type="match status" value="1"/>
</dbReference>
<dbReference type="EMBL" id="JBDKWZ010000001">
    <property type="protein sequence ID" value="MEN7546484.1"/>
    <property type="molecule type" value="Genomic_DNA"/>
</dbReference>
<dbReference type="Proteomes" id="UP001403385">
    <property type="component" value="Unassembled WGS sequence"/>
</dbReference>
<keyword evidence="2" id="KW-1185">Reference proteome</keyword>
<dbReference type="Pfam" id="PF13528">
    <property type="entry name" value="Glyco_trans_1_3"/>
    <property type="match status" value="1"/>
</dbReference>
<accession>A0AAW9S297</accession>
<comment type="caution">
    <text evidence="1">The sequence shown here is derived from an EMBL/GenBank/DDBJ whole genome shotgun (WGS) entry which is preliminary data.</text>
</comment>
<reference evidence="1 2" key="1">
    <citation type="submission" date="2024-04" db="EMBL/GenBank/DDBJ databases">
        <title>Novel genus in family Flammeovirgaceae.</title>
        <authorList>
            <person name="Nguyen T.H."/>
            <person name="Vuong T.Q."/>
            <person name="Le H."/>
            <person name="Kim S.-G."/>
        </authorList>
    </citation>
    <scope>NUCLEOTIDE SEQUENCE [LARGE SCALE GENOMIC DNA]</scope>
    <source>
        <strain evidence="1 2">JCM 23209</strain>
    </source>
</reference>